<dbReference type="RefSeq" id="WP_202094144.1">
    <property type="nucleotide sequence ID" value="NZ_JAELVM010000003.1"/>
</dbReference>
<dbReference type="PANTHER" id="PTHR13947:SF37">
    <property type="entry name" value="LD18367P"/>
    <property type="match status" value="1"/>
</dbReference>
<organism evidence="3 4">
    <name type="scientific">Chryseobacterium endalhagicum</name>
    <dbReference type="NCBI Taxonomy" id="2797638"/>
    <lineage>
        <taxon>Bacteria</taxon>
        <taxon>Pseudomonadati</taxon>
        <taxon>Bacteroidota</taxon>
        <taxon>Flavobacteriia</taxon>
        <taxon>Flavobacteriales</taxon>
        <taxon>Weeksellaceae</taxon>
        <taxon>Chryseobacterium group</taxon>
        <taxon>Chryseobacterium</taxon>
    </lineage>
</organism>
<evidence type="ECO:0000256" key="1">
    <source>
        <dbReference type="ARBA" id="ARBA00022679"/>
    </source>
</evidence>
<evidence type="ECO:0000313" key="4">
    <source>
        <dbReference type="Proteomes" id="UP000661696"/>
    </source>
</evidence>
<reference evidence="3 4" key="1">
    <citation type="submission" date="2020-12" db="EMBL/GenBank/DDBJ databases">
        <title>Chryseobacterium endoalhailicus sp. nov., isolated from seed of leguminous plant.</title>
        <authorList>
            <person name="Zhang X."/>
        </authorList>
    </citation>
    <scope>NUCLEOTIDE SEQUENCE [LARGE SCALE GENOMIC DNA]</scope>
    <source>
        <strain evidence="3 4">L7</strain>
    </source>
</reference>
<evidence type="ECO:0000259" key="2">
    <source>
        <dbReference type="PROSITE" id="PS51186"/>
    </source>
</evidence>
<dbReference type="CDD" id="cd04301">
    <property type="entry name" value="NAT_SF"/>
    <property type="match status" value="1"/>
</dbReference>
<evidence type="ECO:0000313" key="3">
    <source>
        <dbReference type="EMBL" id="MBL1223139.1"/>
    </source>
</evidence>
<dbReference type="InterPro" id="IPR050769">
    <property type="entry name" value="NAT_camello-type"/>
</dbReference>
<dbReference type="Pfam" id="PF00583">
    <property type="entry name" value="Acetyltransf_1"/>
    <property type="match status" value="1"/>
</dbReference>
<accession>A0ABS1QKI9</accession>
<feature type="domain" description="N-acetyltransferase" evidence="2">
    <location>
        <begin position="1"/>
        <end position="148"/>
    </location>
</feature>
<protein>
    <submittedName>
        <fullName evidence="3">GNAT family N-acetyltransferase</fullName>
    </submittedName>
</protein>
<dbReference type="Proteomes" id="UP000661696">
    <property type="component" value="Unassembled WGS sequence"/>
</dbReference>
<keyword evidence="1" id="KW-0808">Transferase</keyword>
<keyword evidence="4" id="KW-1185">Reference proteome</keyword>
<dbReference type="SUPFAM" id="SSF55729">
    <property type="entry name" value="Acyl-CoA N-acyltransferases (Nat)"/>
    <property type="match status" value="1"/>
</dbReference>
<dbReference type="InterPro" id="IPR000182">
    <property type="entry name" value="GNAT_dom"/>
</dbReference>
<dbReference type="PROSITE" id="PS51186">
    <property type="entry name" value="GNAT"/>
    <property type="match status" value="1"/>
</dbReference>
<dbReference type="EMBL" id="JAELVM010000003">
    <property type="protein sequence ID" value="MBL1223139.1"/>
    <property type="molecule type" value="Genomic_DNA"/>
</dbReference>
<dbReference type="PANTHER" id="PTHR13947">
    <property type="entry name" value="GNAT FAMILY N-ACETYLTRANSFERASE"/>
    <property type="match status" value="1"/>
</dbReference>
<dbReference type="InterPro" id="IPR016181">
    <property type="entry name" value="Acyl_CoA_acyltransferase"/>
</dbReference>
<comment type="caution">
    <text evidence="3">The sequence shown here is derived from an EMBL/GenBank/DDBJ whole genome shotgun (WGS) entry which is preliminary data.</text>
</comment>
<name>A0ABS1QKI9_9FLAO</name>
<dbReference type="Gene3D" id="3.40.630.30">
    <property type="match status" value="1"/>
</dbReference>
<proteinExistence type="predicted"/>
<gene>
    <name evidence="3" type="ORF">JET18_20005</name>
</gene>
<sequence>MENFTFYKLDSGSDIPYELLLLADETVEAINQYIFNSVIYLLNDGMKDMAVLALYPNSSTELEIKNIAVTEDYRSQGIGSILIKKSKEIATENGYKTLTVGTSDTGFQQIRFYEKNGFIKKGIRKNFFTEHYPFPIYENGLQMRDMIVLAHDLSE</sequence>